<proteinExistence type="predicted"/>
<dbReference type="HOGENOM" id="CLU_2143210_0_0_6"/>
<sequence>MYRKERKLQGIFFSLVLMYPLAGMSSDLDDGIPLDTPVDDSLKTGVNIPYVLMKAKGRELSAKRNKSNTLITDKDANAVGQGNIILGPGAKLGPGAVIINNSDNRGATAVAK</sequence>
<evidence type="ECO:0000313" key="1">
    <source>
        <dbReference type="EMBL" id="ADE14846.1"/>
    </source>
</evidence>
<dbReference type="AlphaFoldDB" id="D5C2I7"/>
<evidence type="ECO:0000313" key="2">
    <source>
        <dbReference type="Proteomes" id="UP000001844"/>
    </source>
</evidence>
<name>D5C2I7_NITHN</name>
<dbReference type="KEGG" id="nhl:Nhal_1722"/>
<dbReference type="RefSeq" id="WP_013032733.1">
    <property type="nucleotide sequence ID" value="NC_013960.1"/>
</dbReference>
<reference evidence="2" key="1">
    <citation type="submission" date="2010-04" db="EMBL/GenBank/DDBJ databases">
        <title>Complete genome sequence of Nitrosococcus halophilus Nc4, a salt-adapted, aerobic obligate ammonia-oxidizing sulfur purple bacterium.</title>
        <authorList>
            <consortium name="US DOE Joint Genome Institute"/>
            <person name="Campbell M.A."/>
            <person name="Malfatti S.A."/>
            <person name="Chain P.S.G."/>
            <person name="Heidelberg J.F."/>
            <person name="Ward B.B."/>
            <person name="Klotz M.G."/>
        </authorList>
    </citation>
    <scope>NUCLEOTIDE SEQUENCE [LARGE SCALE GENOMIC DNA]</scope>
    <source>
        <strain evidence="2">Nc4</strain>
    </source>
</reference>
<dbReference type="Proteomes" id="UP000001844">
    <property type="component" value="Chromosome"/>
</dbReference>
<dbReference type="STRING" id="472759.Nhal_1722"/>
<accession>D5C2I7</accession>
<gene>
    <name evidence="1" type="ordered locus">Nhal_1722</name>
</gene>
<keyword evidence="2" id="KW-1185">Reference proteome</keyword>
<dbReference type="OrthoDB" id="9834607at2"/>
<dbReference type="EMBL" id="CP001798">
    <property type="protein sequence ID" value="ADE14846.1"/>
    <property type="molecule type" value="Genomic_DNA"/>
</dbReference>
<organism evidence="1 2">
    <name type="scientific">Nitrosococcus halophilus (strain Nc4)</name>
    <dbReference type="NCBI Taxonomy" id="472759"/>
    <lineage>
        <taxon>Bacteria</taxon>
        <taxon>Pseudomonadati</taxon>
        <taxon>Pseudomonadota</taxon>
        <taxon>Gammaproteobacteria</taxon>
        <taxon>Chromatiales</taxon>
        <taxon>Chromatiaceae</taxon>
        <taxon>Nitrosococcus</taxon>
    </lineage>
</organism>
<dbReference type="eggNOG" id="ENOG50345ZD">
    <property type="taxonomic scope" value="Bacteria"/>
</dbReference>
<protein>
    <submittedName>
        <fullName evidence="1">Uncharacterized protein</fullName>
    </submittedName>
</protein>